<sequence>MRGRKGKLGATGRKTPKINQMILGNIENTLSPPQTPEPKQIVNDADQITRKQKGRKVTRRDRARAYREIFRLKVDLDHERRLKEKYRKRAYRLKQTNETEFERRVKITMESKELRKHLTLHDAKTKQEKRQIRRAALKKSILKKYRLNKYAKHIFGISSNSKTKTKKRPSLLKIIVVNFLDRDDNSRVKAGKSLQSVGRAIRNKYDF</sequence>
<dbReference type="Proteomes" id="UP001164746">
    <property type="component" value="Chromosome 6"/>
</dbReference>
<organism evidence="1 2">
    <name type="scientific">Mya arenaria</name>
    <name type="common">Soft-shell clam</name>
    <dbReference type="NCBI Taxonomy" id="6604"/>
    <lineage>
        <taxon>Eukaryota</taxon>
        <taxon>Metazoa</taxon>
        <taxon>Spiralia</taxon>
        <taxon>Lophotrochozoa</taxon>
        <taxon>Mollusca</taxon>
        <taxon>Bivalvia</taxon>
        <taxon>Autobranchia</taxon>
        <taxon>Heteroconchia</taxon>
        <taxon>Euheterodonta</taxon>
        <taxon>Imparidentia</taxon>
        <taxon>Neoheterodontei</taxon>
        <taxon>Myida</taxon>
        <taxon>Myoidea</taxon>
        <taxon>Myidae</taxon>
        <taxon>Mya</taxon>
    </lineage>
</organism>
<reference evidence="1" key="1">
    <citation type="submission" date="2022-11" db="EMBL/GenBank/DDBJ databases">
        <title>Centuries of genome instability and evolution in soft-shell clam transmissible cancer (bioRxiv).</title>
        <authorList>
            <person name="Hart S.F.M."/>
            <person name="Yonemitsu M.A."/>
            <person name="Giersch R.M."/>
            <person name="Beal B.F."/>
            <person name="Arriagada G."/>
            <person name="Davis B.W."/>
            <person name="Ostrander E.A."/>
            <person name="Goff S.P."/>
            <person name="Metzger M.J."/>
        </authorList>
    </citation>
    <scope>NUCLEOTIDE SEQUENCE</scope>
    <source>
        <strain evidence="1">MELC-2E11</strain>
        <tissue evidence="1">Siphon/mantle</tissue>
    </source>
</reference>
<proteinExistence type="predicted"/>
<evidence type="ECO:0000313" key="1">
    <source>
        <dbReference type="EMBL" id="WAR07005.1"/>
    </source>
</evidence>
<keyword evidence="2" id="KW-1185">Reference proteome</keyword>
<name>A0ABY7EAY2_MYAAR</name>
<evidence type="ECO:0000313" key="2">
    <source>
        <dbReference type="Proteomes" id="UP001164746"/>
    </source>
</evidence>
<gene>
    <name evidence="1" type="ORF">MAR_016963</name>
</gene>
<protein>
    <submittedName>
        <fullName evidence="1">Uncharacterized protein</fullName>
    </submittedName>
</protein>
<dbReference type="EMBL" id="CP111017">
    <property type="protein sequence ID" value="WAR07005.1"/>
    <property type="molecule type" value="Genomic_DNA"/>
</dbReference>
<accession>A0ABY7EAY2</accession>